<dbReference type="SUPFAM" id="SSF52833">
    <property type="entry name" value="Thioredoxin-like"/>
    <property type="match status" value="1"/>
</dbReference>
<dbReference type="InterPro" id="IPR003782">
    <property type="entry name" value="SCO1/SenC"/>
</dbReference>
<evidence type="ECO:0000256" key="3">
    <source>
        <dbReference type="SAM" id="SignalP"/>
    </source>
</evidence>
<dbReference type="PANTHER" id="PTHR12151:SF25">
    <property type="entry name" value="LINALOOL DEHYDRATASE_ISOMERASE DOMAIN-CONTAINING PROTEIN"/>
    <property type="match status" value="1"/>
</dbReference>
<dbReference type="RefSeq" id="WP_381535310.1">
    <property type="nucleotide sequence ID" value="NZ_JBHUGI010000002.1"/>
</dbReference>
<dbReference type="Proteomes" id="UP001597218">
    <property type="component" value="Unassembled WGS sequence"/>
</dbReference>
<gene>
    <name evidence="5" type="ORF">ACFSFY_01055</name>
</gene>
<dbReference type="CDD" id="cd02968">
    <property type="entry name" value="SCO"/>
    <property type="match status" value="1"/>
</dbReference>
<evidence type="ECO:0000256" key="2">
    <source>
        <dbReference type="ARBA" id="ARBA00023008"/>
    </source>
</evidence>
<dbReference type="EMBL" id="JBHUGI010000002">
    <property type="protein sequence ID" value="MFD1926662.1"/>
    <property type="molecule type" value="Genomic_DNA"/>
</dbReference>
<reference evidence="6" key="1">
    <citation type="journal article" date="2019" name="Int. J. Syst. Evol. Microbiol.">
        <title>The Global Catalogue of Microorganisms (GCM) 10K type strain sequencing project: providing services to taxonomists for standard genome sequencing and annotation.</title>
        <authorList>
            <consortium name="The Broad Institute Genomics Platform"/>
            <consortium name="The Broad Institute Genome Sequencing Center for Infectious Disease"/>
            <person name="Wu L."/>
            <person name="Ma J."/>
        </authorList>
    </citation>
    <scope>NUCLEOTIDE SEQUENCE [LARGE SCALE GENOMIC DNA]</scope>
    <source>
        <strain evidence="6">CGMCC 4.7177</strain>
    </source>
</reference>
<keyword evidence="2" id="KW-0186">Copper</keyword>
<name>A0ABW4SB19_9BACL</name>
<dbReference type="PROSITE" id="PS51257">
    <property type="entry name" value="PROKAR_LIPOPROTEIN"/>
    <property type="match status" value="1"/>
</dbReference>
<accession>A0ABW4SB19</accession>
<comment type="caution">
    <text evidence="5">The sequence shown here is derived from an EMBL/GenBank/DDBJ whole genome shotgun (WGS) entry which is preliminary data.</text>
</comment>
<dbReference type="InterPro" id="IPR036249">
    <property type="entry name" value="Thioredoxin-like_sf"/>
</dbReference>
<dbReference type="InterPro" id="IPR013766">
    <property type="entry name" value="Thioredoxin_domain"/>
</dbReference>
<dbReference type="Gene3D" id="3.40.30.10">
    <property type="entry name" value="Glutaredoxin"/>
    <property type="match status" value="1"/>
</dbReference>
<dbReference type="PANTHER" id="PTHR12151">
    <property type="entry name" value="ELECTRON TRANSPORT PROTIN SCO1/SENC FAMILY MEMBER"/>
    <property type="match status" value="1"/>
</dbReference>
<dbReference type="Pfam" id="PF02630">
    <property type="entry name" value="SCO1-SenC"/>
    <property type="match status" value="1"/>
</dbReference>
<feature type="domain" description="Thioredoxin" evidence="4">
    <location>
        <begin position="27"/>
        <end position="202"/>
    </location>
</feature>
<organism evidence="5 6">
    <name type="scientific">Sporosarcina siberiensis</name>
    <dbReference type="NCBI Taxonomy" id="1365606"/>
    <lineage>
        <taxon>Bacteria</taxon>
        <taxon>Bacillati</taxon>
        <taxon>Bacillota</taxon>
        <taxon>Bacilli</taxon>
        <taxon>Bacillales</taxon>
        <taxon>Caryophanaceae</taxon>
        <taxon>Sporosarcina</taxon>
    </lineage>
</organism>
<proteinExistence type="inferred from homology"/>
<evidence type="ECO:0000259" key="4">
    <source>
        <dbReference type="PROSITE" id="PS51352"/>
    </source>
</evidence>
<feature type="signal peptide" evidence="3">
    <location>
        <begin position="1"/>
        <end position="26"/>
    </location>
</feature>
<sequence length="205" mass="23472">MRKSFKVFYVLLLVLVLSACSSGDFKADHKYKVAPFEFTNHHNEEVSLDDLKGKVWLAQFVFTNCDSVCGPMMFNMAKLQHDLIDKGLEDYKIVSFSVDPEIDTPEMLNDYLEVYAPIPGDEDIKWDESKWEMLTGYKQDEIEKLAMDSFKTIVIKSPESDQVFHAVLYSLVNQDGEVVKQYNGVEDVQFEQIVEDMVALNKSGS</sequence>
<protein>
    <submittedName>
        <fullName evidence="5">SCO family protein</fullName>
    </submittedName>
</protein>
<keyword evidence="6" id="KW-1185">Reference proteome</keyword>
<evidence type="ECO:0000313" key="5">
    <source>
        <dbReference type="EMBL" id="MFD1926662.1"/>
    </source>
</evidence>
<keyword evidence="3" id="KW-0732">Signal</keyword>
<comment type="similarity">
    <text evidence="1">Belongs to the SCO1/2 family.</text>
</comment>
<evidence type="ECO:0000256" key="1">
    <source>
        <dbReference type="ARBA" id="ARBA00010996"/>
    </source>
</evidence>
<dbReference type="PROSITE" id="PS51352">
    <property type="entry name" value="THIOREDOXIN_2"/>
    <property type="match status" value="1"/>
</dbReference>
<evidence type="ECO:0000313" key="6">
    <source>
        <dbReference type="Proteomes" id="UP001597218"/>
    </source>
</evidence>
<feature type="chain" id="PRO_5045300512" evidence="3">
    <location>
        <begin position="27"/>
        <end position="205"/>
    </location>
</feature>